<reference evidence="4" key="1">
    <citation type="submission" date="2017-01" db="EMBL/GenBank/DDBJ databases">
        <authorList>
            <person name="Varghese N."/>
            <person name="Submissions S."/>
        </authorList>
    </citation>
    <scope>NUCLEOTIDE SEQUENCE [LARGE SCALE GENOMIC DNA]</scope>
    <source>
        <strain evidence="4">MNA4</strain>
    </source>
</reference>
<dbReference type="PROSITE" id="PS51257">
    <property type="entry name" value="PROKAR_LIPOPROTEIN"/>
    <property type="match status" value="1"/>
</dbReference>
<feature type="region of interest" description="Disordered" evidence="1">
    <location>
        <begin position="21"/>
        <end position="117"/>
    </location>
</feature>
<feature type="compositionally biased region" description="Basic and acidic residues" evidence="1">
    <location>
        <begin position="49"/>
        <end position="59"/>
    </location>
</feature>
<evidence type="ECO:0000256" key="2">
    <source>
        <dbReference type="SAM" id="SignalP"/>
    </source>
</evidence>
<evidence type="ECO:0008006" key="5">
    <source>
        <dbReference type="Google" id="ProtNLM"/>
    </source>
</evidence>
<dbReference type="STRING" id="550447.SAMN05428946_2231"/>
<gene>
    <name evidence="3" type="ORF">SAMN05428946_2231</name>
</gene>
<name>A0A1U7PRG4_9BACI</name>
<protein>
    <recommendedName>
        <fullName evidence="5">Lipoprotein</fullName>
    </recommendedName>
</protein>
<dbReference type="Proteomes" id="UP000187550">
    <property type="component" value="Unassembled WGS sequence"/>
</dbReference>
<sequence>MRNRRAALLAPAASLLLLGACQDSPAEPQADAEQTAPPDNGEAAGGTAGEHEESAKDQDAGADSGEAGRNGGENGKDEEGESPNEQRDQLLSEIDDQAGQSTDLKPALPPADAGDGNYLGAAVQAEADHYEVDYFSTDQPYQLNAGELEDLEPFAKAEGRIYESPAAAKESVNYQQVPEGSGNVDLGYGITGTEDAGAGSVFLTWHEGKWSFSMRNQNIDNPGGSGDMTALAKKIVAKLEDRMLPPPEEAGAGTFDLSSDEYSLAWQRGKVVYSISADDPLKLIDLAADLSE</sequence>
<dbReference type="EMBL" id="FTPL01000003">
    <property type="protein sequence ID" value="SIT88152.1"/>
    <property type="molecule type" value="Genomic_DNA"/>
</dbReference>
<feature type="chain" id="PRO_5012821097" description="Lipoprotein" evidence="2">
    <location>
        <begin position="27"/>
        <end position="292"/>
    </location>
</feature>
<keyword evidence="4" id="KW-1185">Reference proteome</keyword>
<evidence type="ECO:0000256" key="1">
    <source>
        <dbReference type="SAM" id="MobiDB-lite"/>
    </source>
</evidence>
<dbReference type="OrthoDB" id="2138638at2"/>
<evidence type="ECO:0000313" key="3">
    <source>
        <dbReference type="EMBL" id="SIT88152.1"/>
    </source>
</evidence>
<feature type="signal peptide" evidence="2">
    <location>
        <begin position="1"/>
        <end position="26"/>
    </location>
</feature>
<dbReference type="RefSeq" id="WP_076758923.1">
    <property type="nucleotide sequence ID" value="NZ_FTPL01000003.1"/>
</dbReference>
<keyword evidence="2" id="KW-0732">Signal</keyword>
<organism evidence="3 4">
    <name type="scientific">Edaphobacillus lindanitolerans</name>
    <dbReference type="NCBI Taxonomy" id="550447"/>
    <lineage>
        <taxon>Bacteria</taxon>
        <taxon>Bacillati</taxon>
        <taxon>Bacillota</taxon>
        <taxon>Bacilli</taxon>
        <taxon>Bacillales</taxon>
        <taxon>Bacillaceae</taxon>
        <taxon>Edaphobacillus</taxon>
    </lineage>
</organism>
<evidence type="ECO:0000313" key="4">
    <source>
        <dbReference type="Proteomes" id="UP000187550"/>
    </source>
</evidence>
<dbReference type="AlphaFoldDB" id="A0A1U7PRG4"/>
<proteinExistence type="predicted"/>
<accession>A0A1U7PRG4</accession>